<evidence type="ECO:0000313" key="7">
    <source>
        <dbReference type="EMBL" id="BDW83958.1"/>
    </source>
</evidence>
<dbReference type="GO" id="GO:0008113">
    <property type="term" value="F:peptide-methionine (S)-S-oxide reductase activity"/>
    <property type="evidence" value="ECO:0007669"/>
    <property type="project" value="UniProtKB-UniRule"/>
</dbReference>
<accession>A0AA48H6U3</accession>
<dbReference type="KEGG" id="rmai:MACH21_01350"/>
<gene>
    <name evidence="4 7" type="primary">msrA</name>
    <name evidence="7" type="ORF">MACH21_01350</name>
</gene>
<keyword evidence="5" id="KW-0732">Signal</keyword>
<name>A0AA48H6U3_9RHOB</name>
<feature type="active site" evidence="4">
    <location>
        <position position="36"/>
    </location>
</feature>
<evidence type="ECO:0000256" key="1">
    <source>
        <dbReference type="ARBA" id="ARBA00023002"/>
    </source>
</evidence>
<evidence type="ECO:0000313" key="8">
    <source>
        <dbReference type="Proteomes" id="UP001337723"/>
    </source>
</evidence>
<proteinExistence type="inferred from homology"/>
<dbReference type="PANTHER" id="PTHR43774">
    <property type="entry name" value="PEPTIDE METHIONINE SULFOXIDE REDUCTASE"/>
    <property type="match status" value="1"/>
</dbReference>
<feature type="signal peptide" evidence="5">
    <location>
        <begin position="1"/>
        <end position="24"/>
    </location>
</feature>
<keyword evidence="8" id="KW-1185">Reference proteome</keyword>
<comment type="function">
    <text evidence="4">Has an important function as a repair enzyme for proteins that have been inactivated by oxidation. Catalyzes the reversible oxidation-reduction of methionine sulfoxide in proteins to methionine.</text>
</comment>
<evidence type="ECO:0000256" key="4">
    <source>
        <dbReference type="HAMAP-Rule" id="MF_01401"/>
    </source>
</evidence>
<dbReference type="EC" id="1.8.4.11" evidence="4"/>
<dbReference type="EMBL" id="AP027266">
    <property type="protein sequence ID" value="BDW83958.1"/>
    <property type="molecule type" value="Genomic_DNA"/>
</dbReference>
<keyword evidence="1 4" id="KW-0560">Oxidoreductase</keyword>
<dbReference type="PANTHER" id="PTHR43774:SF1">
    <property type="entry name" value="PEPTIDE METHIONINE SULFOXIDE REDUCTASE MSRA 2"/>
    <property type="match status" value="1"/>
</dbReference>
<dbReference type="Gene3D" id="3.30.1060.10">
    <property type="entry name" value="Peptide methionine sulphoxide reductase MsrA"/>
    <property type="match status" value="1"/>
</dbReference>
<sequence>MTKALALTAALLAALATQSGRAHAQDLRTAVVAGGCFWCVEADFERVPGVVSVVSGFAGGSVPNPSYRQVVAGGTGHLEVVRITYDATILPQDRLLHLFLRSIDPLDAGGQFCDRGENYTSAIFVETPQDRQLAEAALAQASRDLGQEVVTPVRDAAPFYPAEAYHQDYYLSDELILTRFGPRRKSVAYGLYRTACGRDARVEQLWGADAPFLPRSGG</sequence>
<feature type="domain" description="Peptide methionine sulphoxide reductase MsrA" evidence="6">
    <location>
        <begin position="29"/>
        <end position="171"/>
    </location>
</feature>
<evidence type="ECO:0000256" key="3">
    <source>
        <dbReference type="ARBA" id="ARBA00048782"/>
    </source>
</evidence>
<dbReference type="InterPro" id="IPR036509">
    <property type="entry name" value="Met_Sox_Rdtase_MsrA_sf"/>
</dbReference>
<dbReference type="InterPro" id="IPR002569">
    <property type="entry name" value="Met_Sox_Rdtase_MsrA_dom"/>
</dbReference>
<evidence type="ECO:0000259" key="6">
    <source>
        <dbReference type="Pfam" id="PF01625"/>
    </source>
</evidence>
<evidence type="ECO:0000256" key="2">
    <source>
        <dbReference type="ARBA" id="ARBA00047806"/>
    </source>
</evidence>
<comment type="catalytic activity">
    <reaction evidence="3 4">
        <text>[thioredoxin]-disulfide + L-methionine + H2O = L-methionine (S)-S-oxide + [thioredoxin]-dithiol</text>
        <dbReference type="Rhea" id="RHEA:19993"/>
        <dbReference type="Rhea" id="RHEA-COMP:10698"/>
        <dbReference type="Rhea" id="RHEA-COMP:10700"/>
        <dbReference type="ChEBI" id="CHEBI:15377"/>
        <dbReference type="ChEBI" id="CHEBI:29950"/>
        <dbReference type="ChEBI" id="CHEBI:50058"/>
        <dbReference type="ChEBI" id="CHEBI:57844"/>
        <dbReference type="ChEBI" id="CHEBI:58772"/>
        <dbReference type="EC" id="1.8.4.11"/>
    </reaction>
</comment>
<comment type="similarity">
    <text evidence="4">Belongs to the MsrA Met sulfoxide reductase family.</text>
</comment>
<dbReference type="NCBIfam" id="TIGR00401">
    <property type="entry name" value="msrA"/>
    <property type="match status" value="1"/>
</dbReference>
<evidence type="ECO:0000256" key="5">
    <source>
        <dbReference type="SAM" id="SignalP"/>
    </source>
</evidence>
<organism evidence="7 8">
    <name type="scientific">Roseicyclus marinus</name>
    <dbReference type="NCBI Taxonomy" id="2161673"/>
    <lineage>
        <taxon>Bacteria</taxon>
        <taxon>Pseudomonadati</taxon>
        <taxon>Pseudomonadota</taxon>
        <taxon>Alphaproteobacteria</taxon>
        <taxon>Rhodobacterales</taxon>
        <taxon>Roseobacteraceae</taxon>
        <taxon>Roseicyclus</taxon>
    </lineage>
</organism>
<dbReference type="Proteomes" id="UP001337723">
    <property type="component" value="Chromosome"/>
</dbReference>
<feature type="chain" id="PRO_5047317256" description="Peptide methionine sulfoxide reductase MsrA" evidence="5">
    <location>
        <begin position="25"/>
        <end position="218"/>
    </location>
</feature>
<protein>
    <recommendedName>
        <fullName evidence="4">Peptide methionine sulfoxide reductase MsrA</fullName>
        <shortName evidence="4">Protein-methionine-S-oxide reductase</shortName>
        <ecNumber evidence="4">1.8.4.11</ecNumber>
    </recommendedName>
    <alternativeName>
        <fullName evidence="4">Peptide-methionine (S)-S-oxide reductase</fullName>
        <shortName evidence="4">Peptide Met(O) reductase</shortName>
    </alternativeName>
</protein>
<dbReference type="AlphaFoldDB" id="A0AA48H6U3"/>
<dbReference type="SUPFAM" id="SSF55068">
    <property type="entry name" value="Peptide methionine sulfoxide reductase"/>
    <property type="match status" value="1"/>
</dbReference>
<reference evidence="7 8" key="1">
    <citation type="submission" date="2023-01" db="EMBL/GenBank/DDBJ databases">
        <title>Complete genome sequence of Roseicyclus marinus strain Dej080120_10.</title>
        <authorList>
            <person name="Ueki S."/>
            <person name="Maruyama F."/>
        </authorList>
    </citation>
    <scope>NUCLEOTIDE SEQUENCE [LARGE SCALE GENOMIC DNA]</scope>
    <source>
        <strain evidence="7 8">Dej080120_10</strain>
    </source>
</reference>
<comment type="catalytic activity">
    <reaction evidence="2 4">
        <text>L-methionyl-[protein] + [thioredoxin]-disulfide + H2O = L-methionyl-(S)-S-oxide-[protein] + [thioredoxin]-dithiol</text>
        <dbReference type="Rhea" id="RHEA:14217"/>
        <dbReference type="Rhea" id="RHEA-COMP:10698"/>
        <dbReference type="Rhea" id="RHEA-COMP:10700"/>
        <dbReference type="Rhea" id="RHEA-COMP:12313"/>
        <dbReference type="Rhea" id="RHEA-COMP:12315"/>
        <dbReference type="ChEBI" id="CHEBI:15377"/>
        <dbReference type="ChEBI" id="CHEBI:16044"/>
        <dbReference type="ChEBI" id="CHEBI:29950"/>
        <dbReference type="ChEBI" id="CHEBI:44120"/>
        <dbReference type="ChEBI" id="CHEBI:50058"/>
        <dbReference type="EC" id="1.8.4.11"/>
    </reaction>
</comment>
<dbReference type="HAMAP" id="MF_01401">
    <property type="entry name" value="MsrA"/>
    <property type="match status" value="1"/>
</dbReference>
<dbReference type="Pfam" id="PF01625">
    <property type="entry name" value="PMSR"/>
    <property type="match status" value="1"/>
</dbReference>